<dbReference type="InterPro" id="IPR044666">
    <property type="entry name" value="Cyclophilin_A-like"/>
</dbReference>
<comment type="catalytic activity">
    <reaction evidence="4">
        <text>[protein]-peptidylproline (omega=180) = [protein]-peptidylproline (omega=0)</text>
        <dbReference type="Rhea" id="RHEA:16237"/>
        <dbReference type="Rhea" id="RHEA-COMP:10747"/>
        <dbReference type="Rhea" id="RHEA-COMP:10748"/>
        <dbReference type="ChEBI" id="CHEBI:83833"/>
        <dbReference type="ChEBI" id="CHEBI:83834"/>
        <dbReference type="EC" id="5.2.1.8"/>
    </reaction>
</comment>
<proteinExistence type="inferred from homology"/>
<dbReference type="PROSITE" id="PS50072">
    <property type="entry name" value="CSA_PPIASE_2"/>
    <property type="match status" value="1"/>
</dbReference>
<dbReference type="PANTHER" id="PTHR45625:SF4">
    <property type="entry name" value="PEPTIDYLPROLYL ISOMERASE DOMAIN AND WD REPEAT-CONTAINING PROTEIN 1"/>
    <property type="match status" value="1"/>
</dbReference>
<dbReference type="PRINTS" id="PR00153">
    <property type="entry name" value="CSAPPISMRASE"/>
</dbReference>
<protein>
    <recommendedName>
        <fullName evidence="4">Peptidyl-prolyl cis-trans isomerase</fullName>
        <shortName evidence="4">PPIase</shortName>
        <ecNumber evidence="4">5.2.1.8</ecNumber>
    </recommendedName>
</protein>
<keyword evidence="2 4" id="KW-0697">Rotamase</keyword>
<reference evidence="6 7" key="1">
    <citation type="submission" date="2023-11" db="EMBL/GenBank/DDBJ databases">
        <title>Arctic aerobic anoxygenic photoheterotroph Sediminicoccus rosea KRV36 adapts its photosynthesis to long days of polar summer.</title>
        <authorList>
            <person name="Tomasch J."/>
            <person name="Kopejtka K."/>
            <person name="Bily T."/>
            <person name="Gardiner A.T."/>
            <person name="Gardian Z."/>
            <person name="Shivaramu S."/>
            <person name="Koblizek M."/>
            <person name="Engelhardt F."/>
            <person name="Kaftan D."/>
        </authorList>
    </citation>
    <scope>NUCLEOTIDE SEQUENCE [LARGE SCALE GENOMIC DNA]</scope>
    <source>
        <strain evidence="6 7">R-30</strain>
    </source>
</reference>
<dbReference type="CDD" id="cd00317">
    <property type="entry name" value="cyclophilin"/>
    <property type="match status" value="1"/>
</dbReference>
<dbReference type="SUPFAM" id="SSF50891">
    <property type="entry name" value="Cyclophilin-like"/>
    <property type="match status" value="1"/>
</dbReference>
<accession>A0ABZ0PEY3</accession>
<evidence type="ECO:0000313" key="6">
    <source>
        <dbReference type="EMBL" id="WPB84255.1"/>
    </source>
</evidence>
<evidence type="ECO:0000256" key="3">
    <source>
        <dbReference type="ARBA" id="ARBA00023235"/>
    </source>
</evidence>
<evidence type="ECO:0000256" key="4">
    <source>
        <dbReference type="RuleBase" id="RU363019"/>
    </source>
</evidence>
<name>A0ABZ0PEY3_9PROT</name>
<evidence type="ECO:0000256" key="1">
    <source>
        <dbReference type="ARBA" id="ARBA00007365"/>
    </source>
</evidence>
<dbReference type="PANTHER" id="PTHR45625">
    <property type="entry name" value="PEPTIDYL-PROLYL CIS-TRANS ISOMERASE-RELATED"/>
    <property type="match status" value="1"/>
</dbReference>
<dbReference type="EMBL" id="CP137852">
    <property type="protein sequence ID" value="WPB84255.1"/>
    <property type="molecule type" value="Genomic_DNA"/>
</dbReference>
<sequence length="177" mass="19430">MSENNEAEAQAAPDRENTLIMELKDNGRVTIQLRPDLAPLHVERIKTLTRQGLYDNTPFHRVIEGFMAQGGDPTGTGMGGFRDRGFADLRAEFSPPSRARFLRGTCGMARAQDPNSANSQFFIMFAPTPSLDGQYTIWGQVTAGMEFVDRIKRGVGGSGTVPAPADRLIRMRVLADT</sequence>
<dbReference type="RefSeq" id="WP_318648211.1">
    <property type="nucleotide sequence ID" value="NZ_CP137852.1"/>
</dbReference>
<organism evidence="6 7">
    <name type="scientific">Sediminicoccus rosea</name>
    <dbReference type="NCBI Taxonomy" id="1225128"/>
    <lineage>
        <taxon>Bacteria</taxon>
        <taxon>Pseudomonadati</taxon>
        <taxon>Pseudomonadota</taxon>
        <taxon>Alphaproteobacteria</taxon>
        <taxon>Acetobacterales</taxon>
        <taxon>Roseomonadaceae</taxon>
        <taxon>Sediminicoccus</taxon>
    </lineage>
</organism>
<dbReference type="EC" id="5.2.1.8" evidence="4"/>
<comment type="similarity">
    <text evidence="1 4">Belongs to the cyclophilin-type PPIase family.</text>
</comment>
<keyword evidence="7" id="KW-1185">Reference proteome</keyword>
<dbReference type="PROSITE" id="PS00170">
    <property type="entry name" value="CSA_PPIASE_1"/>
    <property type="match status" value="1"/>
</dbReference>
<dbReference type="Pfam" id="PF00160">
    <property type="entry name" value="Pro_isomerase"/>
    <property type="match status" value="1"/>
</dbReference>
<dbReference type="InterPro" id="IPR029000">
    <property type="entry name" value="Cyclophilin-like_dom_sf"/>
</dbReference>
<dbReference type="Proteomes" id="UP001305521">
    <property type="component" value="Chromosome"/>
</dbReference>
<dbReference type="InterPro" id="IPR002130">
    <property type="entry name" value="Cyclophilin-type_PPIase_dom"/>
</dbReference>
<comment type="function">
    <text evidence="4">PPIases accelerate the folding of proteins. It catalyzes the cis-trans isomerization of proline imidic peptide bonds in oligopeptides.</text>
</comment>
<dbReference type="GO" id="GO:0003755">
    <property type="term" value="F:peptidyl-prolyl cis-trans isomerase activity"/>
    <property type="evidence" value="ECO:0007669"/>
    <property type="project" value="UniProtKB-EC"/>
</dbReference>
<gene>
    <name evidence="6" type="ORF">R9Z33_19425</name>
</gene>
<dbReference type="Gene3D" id="2.40.100.10">
    <property type="entry name" value="Cyclophilin-like"/>
    <property type="match status" value="1"/>
</dbReference>
<keyword evidence="3 4" id="KW-0413">Isomerase</keyword>
<dbReference type="InterPro" id="IPR020892">
    <property type="entry name" value="Cyclophilin-type_PPIase_CS"/>
</dbReference>
<feature type="domain" description="PPIase cyclophilin-type" evidence="5">
    <location>
        <begin position="24"/>
        <end position="169"/>
    </location>
</feature>
<evidence type="ECO:0000256" key="2">
    <source>
        <dbReference type="ARBA" id="ARBA00023110"/>
    </source>
</evidence>
<evidence type="ECO:0000313" key="7">
    <source>
        <dbReference type="Proteomes" id="UP001305521"/>
    </source>
</evidence>
<evidence type="ECO:0000259" key="5">
    <source>
        <dbReference type="PROSITE" id="PS50072"/>
    </source>
</evidence>